<dbReference type="PROSITE" id="PS01124">
    <property type="entry name" value="HTH_ARAC_FAMILY_2"/>
    <property type="match status" value="1"/>
</dbReference>
<dbReference type="PANTHER" id="PTHR43280">
    <property type="entry name" value="ARAC-FAMILY TRANSCRIPTIONAL REGULATOR"/>
    <property type="match status" value="1"/>
</dbReference>
<evidence type="ECO:0000259" key="4">
    <source>
        <dbReference type="PROSITE" id="PS01124"/>
    </source>
</evidence>
<dbReference type="InterPro" id="IPR018060">
    <property type="entry name" value="HTH_AraC"/>
</dbReference>
<dbReference type="SUPFAM" id="SSF51182">
    <property type="entry name" value="RmlC-like cupins"/>
    <property type="match status" value="1"/>
</dbReference>
<dbReference type="PANTHER" id="PTHR43280:SF27">
    <property type="entry name" value="TRANSCRIPTIONAL REGULATOR MTLR"/>
    <property type="match status" value="1"/>
</dbReference>
<evidence type="ECO:0000256" key="1">
    <source>
        <dbReference type="ARBA" id="ARBA00023015"/>
    </source>
</evidence>
<dbReference type="Pfam" id="PF07883">
    <property type="entry name" value="Cupin_2"/>
    <property type="match status" value="1"/>
</dbReference>
<accession>A0ABY3YIU7</accession>
<name>A0ABY3YIU7_9FLAO</name>
<evidence type="ECO:0000256" key="2">
    <source>
        <dbReference type="ARBA" id="ARBA00023125"/>
    </source>
</evidence>
<organism evidence="5 6">
    <name type="scientific">Zhouia spongiae</name>
    <dbReference type="NCBI Taxonomy" id="2202721"/>
    <lineage>
        <taxon>Bacteria</taxon>
        <taxon>Pseudomonadati</taxon>
        <taxon>Bacteroidota</taxon>
        <taxon>Flavobacteriia</taxon>
        <taxon>Flavobacteriales</taxon>
        <taxon>Flavobacteriaceae</taxon>
        <taxon>Zhouia</taxon>
    </lineage>
</organism>
<dbReference type="InterPro" id="IPR011051">
    <property type="entry name" value="RmlC_Cupin_sf"/>
</dbReference>
<dbReference type="InterPro" id="IPR018062">
    <property type="entry name" value="HTH_AraC-typ_CS"/>
</dbReference>
<dbReference type="InterPro" id="IPR009057">
    <property type="entry name" value="Homeodomain-like_sf"/>
</dbReference>
<evidence type="ECO:0000313" key="6">
    <source>
        <dbReference type="Proteomes" id="UP000829476"/>
    </source>
</evidence>
<dbReference type="InterPro" id="IPR013096">
    <property type="entry name" value="Cupin_2"/>
</dbReference>
<dbReference type="PROSITE" id="PS00041">
    <property type="entry name" value="HTH_ARAC_FAMILY_1"/>
    <property type="match status" value="1"/>
</dbReference>
<dbReference type="SUPFAM" id="SSF46689">
    <property type="entry name" value="Homeodomain-like"/>
    <property type="match status" value="2"/>
</dbReference>
<keyword evidence="1" id="KW-0805">Transcription regulation</keyword>
<proteinExistence type="predicted"/>
<keyword evidence="6" id="KW-1185">Reference proteome</keyword>
<feature type="domain" description="HTH araC/xylS-type" evidence="4">
    <location>
        <begin position="182"/>
        <end position="282"/>
    </location>
</feature>
<dbReference type="RefSeq" id="WP_242935859.1">
    <property type="nucleotide sequence ID" value="NZ_CP094326.1"/>
</dbReference>
<dbReference type="EMBL" id="CP094326">
    <property type="protein sequence ID" value="UNY97446.1"/>
    <property type="molecule type" value="Genomic_DNA"/>
</dbReference>
<dbReference type="PRINTS" id="PR00032">
    <property type="entry name" value="HTHARAC"/>
</dbReference>
<protein>
    <submittedName>
        <fullName evidence="5">AraC family transcriptional regulator</fullName>
    </submittedName>
</protein>
<dbReference type="InterPro" id="IPR014710">
    <property type="entry name" value="RmlC-like_jellyroll"/>
</dbReference>
<dbReference type="Gene3D" id="2.60.120.10">
    <property type="entry name" value="Jelly Rolls"/>
    <property type="match status" value="1"/>
</dbReference>
<keyword evidence="2" id="KW-0238">DNA-binding</keyword>
<keyword evidence="3" id="KW-0804">Transcription</keyword>
<sequence length="286" mass="32972">MKLHYLQKNLDRDIKVSKNEEKEFLKLWHYHPEIEIVYIVKGNGTLYAGDYIGTFKQDDIFYIGSNVPHMFDSNSQKEGTPKSSVAYVVHARETILPADTASESPFSYVKKLQDFGKRGILFRSNKNKEIRQILDKMGHDSLHENGIALLNVFYLLSNIENKTVLSSDHWLSGYEVKDLRLNRVIQHIMENFKNQLPLDEVASMTGMNKAAFCRYFKNKTGKSFVTFVNELRVTYASKVLNEAEPAKTISEACYQSGFNSLSYFNRTFKKIKGVSPSGYRNKTIRY</sequence>
<dbReference type="Proteomes" id="UP000829476">
    <property type="component" value="Chromosome"/>
</dbReference>
<reference evidence="5 6" key="1">
    <citation type="journal article" date="2018" name="Int. J. Syst. Evol. Microbiol.">
        <title>Zhouia spongiae sp. nov., isolated from a marine sponge.</title>
        <authorList>
            <person name="Zhuang L."/>
            <person name="Lin B."/>
            <person name="Qin F."/>
            <person name="Luo L."/>
        </authorList>
    </citation>
    <scope>NUCLEOTIDE SEQUENCE [LARGE SCALE GENOMIC DNA]</scope>
    <source>
        <strain evidence="5 6">HN-Y44</strain>
    </source>
</reference>
<gene>
    <name evidence="5" type="ORF">MQE36_10120</name>
</gene>
<evidence type="ECO:0000256" key="3">
    <source>
        <dbReference type="ARBA" id="ARBA00023163"/>
    </source>
</evidence>
<dbReference type="Pfam" id="PF12833">
    <property type="entry name" value="HTH_18"/>
    <property type="match status" value="1"/>
</dbReference>
<evidence type="ECO:0000313" key="5">
    <source>
        <dbReference type="EMBL" id="UNY97446.1"/>
    </source>
</evidence>
<dbReference type="InterPro" id="IPR020449">
    <property type="entry name" value="Tscrpt_reg_AraC-type_HTH"/>
</dbReference>
<dbReference type="Gene3D" id="1.10.10.60">
    <property type="entry name" value="Homeodomain-like"/>
    <property type="match status" value="2"/>
</dbReference>
<dbReference type="SMART" id="SM00342">
    <property type="entry name" value="HTH_ARAC"/>
    <property type="match status" value="1"/>
</dbReference>